<name>A0A0R2Y2Z5_9PSED</name>
<dbReference type="EMBL" id="JYLH01000032">
    <property type="protein sequence ID" value="KRP41148.1"/>
    <property type="molecule type" value="Genomic_DNA"/>
</dbReference>
<keyword evidence="1" id="KW-0472">Membrane</keyword>
<protein>
    <recommendedName>
        <fullName evidence="4">DUF2569 domain-containing protein</fullName>
    </recommendedName>
</protein>
<dbReference type="AlphaFoldDB" id="A0A0R2Y2Z5"/>
<sequence length="163" mass="18785">MNEKNQLNGLQGWLLLVMIGLFLSPLRIAYELFPSYYHFFTTPGAIEYISTPGAGEYHPYLLTFMLSEISFNILMIIAQVYLIYLFFSKHYLFPKIYITVVIVSFVFVISDAWIGSLVYPKISIFNPETSKEITRSLCAILILVPYMLISKRVKATFIEGKRS</sequence>
<evidence type="ECO:0000256" key="1">
    <source>
        <dbReference type="SAM" id="Phobius"/>
    </source>
</evidence>
<evidence type="ECO:0008006" key="4">
    <source>
        <dbReference type="Google" id="ProtNLM"/>
    </source>
</evidence>
<keyword evidence="1" id="KW-0812">Transmembrane</keyword>
<reference evidence="2 3" key="1">
    <citation type="submission" date="2015-02" db="EMBL/GenBank/DDBJ databases">
        <title>Pseudomonas helleri sp. nov. and Pseudomonas weihenstephanensis sp. nov., isolated from raw cows milk.</title>
        <authorList>
            <person name="von Neubeck M."/>
            <person name="Huptas C."/>
            <person name="Wenning M."/>
            <person name="Scherer S."/>
        </authorList>
    </citation>
    <scope>NUCLEOTIDE SEQUENCE [LARGE SCALE GENOMIC DNA]</scope>
    <source>
        <strain evidence="2 3">DSM 17149</strain>
    </source>
</reference>
<evidence type="ECO:0000313" key="2">
    <source>
        <dbReference type="EMBL" id="KRP41148.1"/>
    </source>
</evidence>
<dbReference type="RefSeq" id="WP_057014830.1">
    <property type="nucleotide sequence ID" value="NZ_JYLH01000032.1"/>
</dbReference>
<feature type="transmembrane region" description="Helical" evidence="1">
    <location>
        <begin position="69"/>
        <end position="87"/>
    </location>
</feature>
<feature type="transmembrane region" description="Helical" evidence="1">
    <location>
        <begin position="12"/>
        <end position="30"/>
    </location>
</feature>
<dbReference type="Proteomes" id="UP000051446">
    <property type="component" value="Unassembled WGS sequence"/>
</dbReference>
<keyword evidence="1" id="KW-1133">Transmembrane helix</keyword>
<gene>
    <name evidence="2" type="ORF">TU73_27740</name>
</gene>
<accession>A0A0R2Y2Z5</accession>
<feature type="transmembrane region" description="Helical" evidence="1">
    <location>
        <begin position="133"/>
        <end position="149"/>
    </location>
</feature>
<dbReference type="PATRIC" id="fig|75588.4.peg.3394"/>
<dbReference type="Pfam" id="PF10754">
    <property type="entry name" value="DUF2569"/>
    <property type="match status" value="1"/>
</dbReference>
<dbReference type="InterPro" id="IPR019690">
    <property type="entry name" value="DUF2569"/>
</dbReference>
<feature type="transmembrane region" description="Helical" evidence="1">
    <location>
        <begin position="96"/>
        <end position="113"/>
    </location>
</feature>
<organism evidence="2 3">
    <name type="scientific">Pseudomonas libanensis</name>
    <dbReference type="NCBI Taxonomy" id="75588"/>
    <lineage>
        <taxon>Bacteria</taxon>
        <taxon>Pseudomonadati</taxon>
        <taxon>Pseudomonadota</taxon>
        <taxon>Gammaproteobacteria</taxon>
        <taxon>Pseudomonadales</taxon>
        <taxon>Pseudomonadaceae</taxon>
        <taxon>Pseudomonas</taxon>
    </lineage>
</organism>
<comment type="caution">
    <text evidence="2">The sequence shown here is derived from an EMBL/GenBank/DDBJ whole genome shotgun (WGS) entry which is preliminary data.</text>
</comment>
<evidence type="ECO:0000313" key="3">
    <source>
        <dbReference type="Proteomes" id="UP000051446"/>
    </source>
</evidence>
<proteinExistence type="predicted"/>